<evidence type="ECO:0000313" key="3">
    <source>
        <dbReference type="Proteomes" id="UP000274429"/>
    </source>
</evidence>
<accession>A0A0R3WRZ3</accession>
<dbReference type="STRING" id="6205.A0A0R3WRZ3"/>
<keyword evidence="1" id="KW-0175">Coiled coil</keyword>
<evidence type="ECO:0000313" key="4">
    <source>
        <dbReference type="WBParaSite" id="TTAC_0000353301-mRNA-1"/>
    </source>
</evidence>
<organism evidence="4">
    <name type="scientific">Hydatigena taeniaeformis</name>
    <name type="common">Feline tapeworm</name>
    <name type="synonym">Taenia taeniaeformis</name>
    <dbReference type="NCBI Taxonomy" id="6205"/>
    <lineage>
        <taxon>Eukaryota</taxon>
        <taxon>Metazoa</taxon>
        <taxon>Spiralia</taxon>
        <taxon>Lophotrochozoa</taxon>
        <taxon>Platyhelminthes</taxon>
        <taxon>Cestoda</taxon>
        <taxon>Eucestoda</taxon>
        <taxon>Cyclophyllidea</taxon>
        <taxon>Taeniidae</taxon>
        <taxon>Hydatigera</taxon>
    </lineage>
</organism>
<evidence type="ECO:0000256" key="1">
    <source>
        <dbReference type="SAM" id="Coils"/>
    </source>
</evidence>
<reference evidence="4" key="1">
    <citation type="submission" date="2017-02" db="UniProtKB">
        <authorList>
            <consortium name="WormBaseParasite"/>
        </authorList>
    </citation>
    <scope>IDENTIFICATION</scope>
</reference>
<evidence type="ECO:0000313" key="2">
    <source>
        <dbReference type="EMBL" id="VDM22790.1"/>
    </source>
</evidence>
<protein>
    <submittedName>
        <fullName evidence="4">CAP_C domain-containing protein</fullName>
    </submittedName>
</protein>
<dbReference type="WBParaSite" id="TTAC_0000353301-mRNA-1">
    <property type="protein sequence ID" value="TTAC_0000353301-mRNA-1"/>
    <property type="gene ID" value="TTAC_0000353301"/>
</dbReference>
<gene>
    <name evidence="2" type="ORF">TTAC_LOCUS3518</name>
</gene>
<feature type="coiled-coil region" evidence="1">
    <location>
        <begin position="93"/>
        <end position="120"/>
    </location>
</feature>
<dbReference type="OrthoDB" id="10591762at2759"/>
<reference evidence="2 3" key="2">
    <citation type="submission" date="2018-11" db="EMBL/GenBank/DDBJ databases">
        <authorList>
            <consortium name="Pathogen Informatics"/>
        </authorList>
    </citation>
    <scope>NUCLEOTIDE SEQUENCE [LARGE SCALE GENOMIC DNA]</scope>
</reference>
<dbReference type="Proteomes" id="UP000274429">
    <property type="component" value="Unassembled WGS sequence"/>
</dbReference>
<name>A0A0R3WRZ3_HYDTA</name>
<dbReference type="AlphaFoldDB" id="A0A0R3WRZ3"/>
<dbReference type="EMBL" id="UYWX01002570">
    <property type="protein sequence ID" value="VDM22790.1"/>
    <property type="molecule type" value="Genomic_DNA"/>
</dbReference>
<proteinExistence type="predicted"/>
<keyword evidence="3" id="KW-1185">Reference proteome</keyword>
<sequence>MKRHLEELKRELVETKQEAWQYQSTLSDLRGSLRGLIEKSQLLGGGDPSSTSIVATTSSTASASVRMNMVEISELERLLAERADDSLLDSKPLLRVCNYLNRLQEEIDSLESQVIHHATVVRDSVANWR</sequence>